<organism evidence="2 3">
    <name type="scientific">Candidatus Paracaedimonas acanthamoebae</name>
    <dbReference type="NCBI Taxonomy" id="244581"/>
    <lineage>
        <taxon>Bacteria</taxon>
        <taxon>Pseudomonadati</taxon>
        <taxon>Pseudomonadota</taxon>
        <taxon>Alphaproteobacteria</taxon>
        <taxon>Holosporales</taxon>
        <taxon>Caedimonadaceae</taxon>
        <taxon>Candidatus Paracaedimonas</taxon>
    </lineage>
</organism>
<accession>A0A8J7TVS8</accession>
<feature type="transmembrane region" description="Helical" evidence="1">
    <location>
        <begin position="281"/>
        <end position="305"/>
    </location>
</feature>
<proteinExistence type="predicted"/>
<feature type="transmembrane region" description="Helical" evidence="1">
    <location>
        <begin position="167"/>
        <end position="186"/>
    </location>
</feature>
<protein>
    <submittedName>
        <fullName evidence="2">Sodium:proton antiporter</fullName>
    </submittedName>
</protein>
<keyword evidence="1" id="KW-1133">Transmembrane helix</keyword>
<gene>
    <name evidence="2" type="ORF">J0H12_05325</name>
</gene>
<keyword evidence="1" id="KW-0472">Membrane</keyword>
<feature type="transmembrane region" description="Helical" evidence="1">
    <location>
        <begin position="40"/>
        <end position="56"/>
    </location>
</feature>
<dbReference type="Pfam" id="PF16980">
    <property type="entry name" value="CitMHS_2"/>
    <property type="match status" value="1"/>
</dbReference>
<reference evidence="2" key="1">
    <citation type="submission" date="2021-02" db="EMBL/GenBank/DDBJ databases">
        <title>Thiocyanate and organic carbon inputs drive convergent selection for specific autotrophic Afipia and Thiobacillus strains within complex microbiomes.</title>
        <authorList>
            <person name="Huddy R.J."/>
            <person name="Sachdeva R."/>
            <person name="Kadzinga F."/>
            <person name="Kantor R.S."/>
            <person name="Harrison S.T.L."/>
            <person name="Banfield J.F."/>
        </authorList>
    </citation>
    <scope>NUCLEOTIDE SEQUENCE</scope>
    <source>
        <strain evidence="2">SCN18_10_11_15_R4_P_38_20</strain>
    </source>
</reference>
<dbReference type="InterPro" id="IPR031566">
    <property type="entry name" value="CitMHS_2"/>
</dbReference>
<name>A0A8J7TVS8_9PROT</name>
<sequence length="472" mass="52095">MKYLFKCLKVSFGVLLFSSSQGWAGEVLSLAGGTLGLEWVIPFGGLLLSIALMPLLRPHFWHHHYGKVGMIWALSTAILLGKNFGLLTMVESLGLTLIHHYMPFMMMIGALYIIAGGIRLDIQASSTPILNTSILGIGALFASLIGTTGASMLLIQPFLTLNKERQFRRHLVVFFIILVCNVGGALSPIGDPPLLIGFLKGVPFLWPLIHLFKPFLLILSSVLVIFYVVDRRLLAQEGRSLRKITTAKFSLHGYDNVVLLGLAISCLFLSELTYFKSSLRLFGMTFSQGDLMRDLGLLGLAFISLKFCRQNARIENQFTWEPLKEVALLFGAIFITVEPVLAMLKAGKEGAFSGLYQFLVDSQGQPLNNSYFWLTGFLSSFLDNAPTYLIFFNLAGGDVTTLTTELSSTLMAISAGAVFMGALTYIGNAPNFMVKSIAETNSIEMPNFFSYTFWVSLILLPLFVVISFVFFS</sequence>
<feature type="transmembrane region" description="Helical" evidence="1">
    <location>
        <begin position="254"/>
        <end position="275"/>
    </location>
</feature>
<dbReference type="Proteomes" id="UP000664414">
    <property type="component" value="Unassembled WGS sequence"/>
</dbReference>
<dbReference type="EMBL" id="JAFKGL010000020">
    <property type="protein sequence ID" value="MBN9413324.1"/>
    <property type="molecule type" value="Genomic_DNA"/>
</dbReference>
<keyword evidence="1" id="KW-0812">Transmembrane</keyword>
<feature type="transmembrane region" description="Helical" evidence="1">
    <location>
        <begin position="68"/>
        <end position="89"/>
    </location>
</feature>
<feature type="transmembrane region" description="Helical" evidence="1">
    <location>
        <begin position="101"/>
        <end position="122"/>
    </location>
</feature>
<evidence type="ECO:0000256" key="1">
    <source>
        <dbReference type="SAM" id="Phobius"/>
    </source>
</evidence>
<evidence type="ECO:0000313" key="3">
    <source>
        <dbReference type="Proteomes" id="UP000664414"/>
    </source>
</evidence>
<feature type="transmembrane region" description="Helical" evidence="1">
    <location>
        <begin position="371"/>
        <end position="394"/>
    </location>
</feature>
<feature type="transmembrane region" description="Helical" evidence="1">
    <location>
        <begin position="448"/>
        <end position="471"/>
    </location>
</feature>
<evidence type="ECO:0000313" key="2">
    <source>
        <dbReference type="EMBL" id="MBN9413324.1"/>
    </source>
</evidence>
<feature type="transmembrane region" description="Helical" evidence="1">
    <location>
        <begin position="406"/>
        <end position="428"/>
    </location>
</feature>
<feature type="transmembrane region" description="Helical" evidence="1">
    <location>
        <begin position="215"/>
        <end position="234"/>
    </location>
</feature>
<feature type="transmembrane region" description="Helical" evidence="1">
    <location>
        <begin position="134"/>
        <end position="155"/>
    </location>
</feature>
<dbReference type="AlphaFoldDB" id="A0A8J7TVS8"/>
<comment type="caution">
    <text evidence="2">The sequence shown here is derived from an EMBL/GenBank/DDBJ whole genome shotgun (WGS) entry which is preliminary data.</text>
</comment>